<feature type="non-terminal residue" evidence="2">
    <location>
        <position position="142"/>
    </location>
</feature>
<evidence type="ECO:0000313" key="3">
    <source>
        <dbReference type="Proteomes" id="UP001211065"/>
    </source>
</evidence>
<dbReference type="AlphaFoldDB" id="A0AAD5TYX8"/>
<dbReference type="PANTHER" id="PTHR24221:SF654">
    <property type="entry name" value="ATP-BINDING CASSETTE SUB-FAMILY B MEMBER 6"/>
    <property type="match status" value="1"/>
</dbReference>
<dbReference type="GO" id="GO:0005524">
    <property type="term" value="F:ATP binding"/>
    <property type="evidence" value="ECO:0007669"/>
    <property type="project" value="InterPro"/>
</dbReference>
<comment type="caution">
    <text evidence="2">The sequence shown here is derived from an EMBL/GenBank/DDBJ whole genome shotgun (WGS) entry which is preliminary data.</text>
</comment>
<keyword evidence="3" id="KW-1185">Reference proteome</keyword>
<evidence type="ECO:0000313" key="2">
    <source>
        <dbReference type="EMBL" id="KAJ3217637.1"/>
    </source>
</evidence>
<organism evidence="2 3">
    <name type="scientific">Clydaea vesicula</name>
    <dbReference type="NCBI Taxonomy" id="447962"/>
    <lineage>
        <taxon>Eukaryota</taxon>
        <taxon>Fungi</taxon>
        <taxon>Fungi incertae sedis</taxon>
        <taxon>Chytridiomycota</taxon>
        <taxon>Chytridiomycota incertae sedis</taxon>
        <taxon>Chytridiomycetes</taxon>
        <taxon>Lobulomycetales</taxon>
        <taxon>Lobulomycetaceae</taxon>
        <taxon>Clydaea</taxon>
    </lineage>
</organism>
<evidence type="ECO:0000259" key="1">
    <source>
        <dbReference type="Pfam" id="PF00005"/>
    </source>
</evidence>
<dbReference type="InterPro" id="IPR027417">
    <property type="entry name" value="P-loop_NTPase"/>
</dbReference>
<dbReference type="Proteomes" id="UP001211065">
    <property type="component" value="Unassembled WGS sequence"/>
</dbReference>
<dbReference type="PANTHER" id="PTHR24221">
    <property type="entry name" value="ATP-BINDING CASSETTE SUB-FAMILY B"/>
    <property type="match status" value="1"/>
</dbReference>
<gene>
    <name evidence="2" type="primary">ATM1_1</name>
    <name evidence="2" type="ORF">HK099_005396</name>
</gene>
<dbReference type="GO" id="GO:0016020">
    <property type="term" value="C:membrane"/>
    <property type="evidence" value="ECO:0007669"/>
    <property type="project" value="TreeGrafter"/>
</dbReference>
<proteinExistence type="predicted"/>
<sequence>FYDALSGKIEIDDQDLKTVTQYSFRKEIGGMRLSGGEKQRVAIARTMLKAPSIILLDEATSALDNTTERQIQQTLKTLSKDRTTIVIAHRLSTIVDADLILVVKGLLFFLLLIKCFADGRIVERGTHNELTAKGEQGNFSLK</sequence>
<dbReference type="GO" id="GO:0016887">
    <property type="term" value="F:ATP hydrolysis activity"/>
    <property type="evidence" value="ECO:0007669"/>
    <property type="project" value="InterPro"/>
</dbReference>
<dbReference type="GO" id="GO:0042626">
    <property type="term" value="F:ATPase-coupled transmembrane transporter activity"/>
    <property type="evidence" value="ECO:0007669"/>
    <property type="project" value="TreeGrafter"/>
</dbReference>
<protein>
    <submittedName>
        <fullName evidence="2">Iron-sulfur clusters transporter atm1, mitochondrial</fullName>
    </submittedName>
</protein>
<feature type="domain" description="ABC transporter" evidence="1">
    <location>
        <begin position="32"/>
        <end position="61"/>
    </location>
</feature>
<dbReference type="InterPro" id="IPR039421">
    <property type="entry name" value="Type_1_exporter"/>
</dbReference>
<dbReference type="InterPro" id="IPR003439">
    <property type="entry name" value="ABC_transporter-like_ATP-bd"/>
</dbReference>
<dbReference type="EMBL" id="JADGJW010000417">
    <property type="protein sequence ID" value="KAJ3217637.1"/>
    <property type="molecule type" value="Genomic_DNA"/>
</dbReference>
<dbReference type="Gene3D" id="3.40.50.300">
    <property type="entry name" value="P-loop containing nucleotide triphosphate hydrolases"/>
    <property type="match status" value="1"/>
</dbReference>
<dbReference type="SUPFAM" id="SSF52540">
    <property type="entry name" value="P-loop containing nucleoside triphosphate hydrolases"/>
    <property type="match status" value="1"/>
</dbReference>
<reference evidence="2" key="1">
    <citation type="submission" date="2020-05" db="EMBL/GenBank/DDBJ databases">
        <title>Phylogenomic resolution of chytrid fungi.</title>
        <authorList>
            <person name="Stajich J.E."/>
            <person name="Amses K."/>
            <person name="Simmons R."/>
            <person name="Seto K."/>
            <person name="Myers J."/>
            <person name="Bonds A."/>
            <person name="Quandt C.A."/>
            <person name="Barry K."/>
            <person name="Liu P."/>
            <person name="Grigoriev I."/>
            <person name="Longcore J.E."/>
            <person name="James T.Y."/>
        </authorList>
    </citation>
    <scope>NUCLEOTIDE SEQUENCE</scope>
    <source>
        <strain evidence="2">JEL0476</strain>
    </source>
</reference>
<dbReference type="Pfam" id="PF00005">
    <property type="entry name" value="ABC_tran"/>
    <property type="match status" value="1"/>
</dbReference>
<accession>A0AAD5TYX8</accession>
<name>A0AAD5TYX8_9FUNG</name>